<dbReference type="Proteomes" id="UP000799118">
    <property type="component" value="Unassembled WGS sequence"/>
</dbReference>
<protein>
    <submittedName>
        <fullName evidence="1">Uncharacterized protein</fullName>
    </submittedName>
</protein>
<keyword evidence="2" id="KW-1185">Reference proteome</keyword>
<proteinExistence type="predicted"/>
<accession>A0A6A4H5V1</accession>
<organism evidence="1 2">
    <name type="scientific">Gymnopus androsaceus JB14</name>
    <dbReference type="NCBI Taxonomy" id="1447944"/>
    <lineage>
        <taxon>Eukaryota</taxon>
        <taxon>Fungi</taxon>
        <taxon>Dikarya</taxon>
        <taxon>Basidiomycota</taxon>
        <taxon>Agaricomycotina</taxon>
        <taxon>Agaricomycetes</taxon>
        <taxon>Agaricomycetidae</taxon>
        <taxon>Agaricales</taxon>
        <taxon>Marasmiineae</taxon>
        <taxon>Omphalotaceae</taxon>
        <taxon>Gymnopus</taxon>
    </lineage>
</organism>
<dbReference type="AlphaFoldDB" id="A0A6A4H5V1"/>
<reference evidence="1" key="1">
    <citation type="journal article" date="2019" name="Environ. Microbiol.">
        <title>Fungal ecological strategies reflected in gene transcription - a case study of two litter decomposers.</title>
        <authorList>
            <person name="Barbi F."/>
            <person name="Kohler A."/>
            <person name="Barry K."/>
            <person name="Baskaran P."/>
            <person name="Daum C."/>
            <person name="Fauchery L."/>
            <person name="Ihrmark K."/>
            <person name="Kuo A."/>
            <person name="LaButti K."/>
            <person name="Lipzen A."/>
            <person name="Morin E."/>
            <person name="Grigoriev I.V."/>
            <person name="Henrissat B."/>
            <person name="Lindahl B."/>
            <person name="Martin F."/>
        </authorList>
    </citation>
    <scope>NUCLEOTIDE SEQUENCE</scope>
    <source>
        <strain evidence="1">JB14</strain>
    </source>
</reference>
<gene>
    <name evidence="1" type="ORF">BT96DRAFT_999730</name>
</gene>
<name>A0A6A4H5V1_9AGAR</name>
<sequence>MKIGKSLRVTGASEWPSIIICAYNNCLPNSKATNGVVSSSNPSLLPAAAGSSPSAIAFTSTVPNPVPSSSFMSSSSLASHRIQTLVHYPPNSPLPPPMVPSKGISWIPLLRRCSDALVGINNATGS</sequence>
<dbReference type="EMBL" id="ML769580">
    <property type="protein sequence ID" value="KAE9393098.1"/>
    <property type="molecule type" value="Genomic_DNA"/>
</dbReference>
<evidence type="ECO:0000313" key="2">
    <source>
        <dbReference type="Proteomes" id="UP000799118"/>
    </source>
</evidence>
<evidence type="ECO:0000313" key="1">
    <source>
        <dbReference type="EMBL" id="KAE9393098.1"/>
    </source>
</evidence>